<dbReference type="InterPro" id="IPR037518">
    <property type="entry name" value="MPN"/>
</dbReference>
<evidence type="ECO:0000256" key="2">
    <source>
        <dbReference type="ARBA" id="ARBA00022723"/>
    </source>
</evidence>
<keyword evidence="2" id="KW-0479">Metal-binding</keyword>
<evidence type="ECO:0000313" key="7">
    <source>
        <dbReference type="EMBL" id="SFJ22544.1"/>
    </source>
</evidence>
<dbReference type="STRING" id="46223.SAMN05421852_10628"/>
<dbReference type="PROSITE" id="PS50249">
    <property type="entry name" value="MPN"/>
    <property type="match status" value="1"/>
</dbReference>
<keyword evidence="1" id="KW-0645">Protease</keyword>
<feature type="domain" description="MPN" evidence="6">
    <location>
        <begin position="42"/>
        <end position="162"/>
    </location>
</feature>
<gene>
    <name evidence="7" type="ORF">SAMN05421852_10628</name>
</gene>
<dbReference type="SMART" id="SM00232">
    <property type="entry name" value="JAB_MPN"/>
    <property type="match status" value="1"/>
</dbReference>
<evidence type="ECO:0000256" key="4">
    <source>
        <dbReference type="ARBA" id="ARBA00022833"/>
    </source>
</evidence>
<dbReference type="Gene3D" id="3.40.140.10">
    <property type="entry name" value="Cytidine Deaminase, domain 2"/>
    <property type="match status" value="1"/>
</dbReference>
<keyword evidence="5" id="KW-0482">Metalloprotease</keyword>
<dbReference type="EMBL" id="FORR01000006">
    <property type="protein sequence ID" value="SFJ22544.1"/>
    <property type="molecule type" value="Genomic_DNA"/>
</dbReference>
<evidence type="ECO:0000259" key="6">
    <source>
        <dbReference type="PROSITE" id="PS50249"/>
    </source>
</evidence>
<evidence type="ECO:0000256" key="3">
    <source>
        <dbReference type="ARBA" id="ARBA00022801"/>
    </source>
</evidence>
<dbReference type="InterPro" id="IPR000555">
    <property type="entry name" value="JAMM/MPN+_dom"/>
</dbReference>
<dbReference type="CDD" id="cd08070">
    <property type="entry name" value="MPN_like"/>
    <property type="match status" value="1"/>
</dbReference>
<dbReference type="PANTHER" id="PTHR34858">
    <property type="entry name" value="CYSO-CYSTEINE PEPTIDASE"/>
    <property type="match status" value="1"/>
</dbReference>
<dbReference type="OrthoDB" id="9802958at2"/>
<keyword evidence="3" id="KW-0378">Hydrolase</keyword>
<dbReference type="GO" id="GO:0000502">
    <property type="term" value="C:proteasome complex"/>
    <property type="evidence" value="ECO:0007669"/>
    <property type="project" value="UniProtKB-KW"/>
</dbReference>
<dbReference type="InterPro" id="IPR051929">
    <property type="entry name" value="VirAsm_ModProt"/>
</dbReference>
<accession>A0A1I3PLF3</accession>
<dbReference type="Pfam" id="PF14464">
    <property type="entry name" value="Prok-JAB"/>
    <property type="match status" value="1"/>
</dbReference>
<keyword evidence="8" id="KW-1185">Reference proteome</keyword>
<evidence type="ECO:0000313" key="8">
    <source>
        <dbReference type="Proteomes" id="UP000199545"/>
    </source>
</evidence>
<reference evidence="7 8" key="1">
    <citation type="submission" date="2016-10" db="EMBL/GenBank/DDBJ databases">
        <authorList>
            <person name="de Groot N.N."/>
        </authorList>
    </citation>
    <scope>NUCLEOTIDE SEQUENCE [LARGE SCALE GENOMIC DNA]</scope>
    <source>
        <strain evidence="7 8">DSM 44778</strain>
    </source>
</reference>
<dbReference type="Proteomes" id="UP000199545">
    <property type="component" value="Unassembled WGS sequence"/>
</dbReference>
<sequence length="171" mass="19226">MLGSSAQCLNQHRGSRKSNRLPGVVDVAVKKLHPNRTFVDDLVFSPNVYTTMIQHCLQERPREACGLLSGKGKKACTLWPMTNVLQSPHAFEMDIRQIKAVFRQMEGKGEKLVGIYHSHPTAPPYPSRNNVVHANYPESAYVIVSLSGVKPEVRCFCILNQQVIPIQYRIT</sequence>
<evidence type="ECO:0000256" key="1">
    <source>
        <dbReference type="ARBA" id="ARBA00022670"/>
    </source>
</evidence>
<dbReference type="PANTHER" id="PTHR34858:SF1">
    <property type="entry name" value="CYSO-CYSTEINE PEPTIDASE"/>
    <property type="match status" value="1"/>
</dbReference>
<dbReference type="InterPro" id="IPR028090">
    <property type="entry name" value="JAB_dom_prok"/>
</dbReference>
<keyword evidence="4" id="KW-0862">Zinc</keyword>
<keyword evidence="7" id="KW-0647">Proteasome</keyword>
<evidence type="ECO:0000256" key="5">
    <source>
        <dbReference type="ARBA" id="ARBA00023049"/>
    </source>
</evidence>
<protein>
    <submittedName>
        <fullName evidence="7">Proteasome lid subunit RPN8/RPN11, contains Jab1/MPN metalloenzyme (JAMM) motif</fullName>
    </submittedName>
</protein>
<dbReference type="GO" id="GO:0008270">
    <property type="term" value="F:zinc ion binding"/>
    <property type="evidence" value="ECO:0007669"/>
    <property type="project" value="TreeGrafter"/>
</dbReference>
<dbReference type="AlphaFoldDB" id="A0A1I3PLF3"/>
<dbReference type="GO" id="GO:0008235">
    <property type="term" value="F:metalloexopeptidase activity"/>
    <property type="evidence" value="ECO:0007669"/>
    <property type="project" value="TreeGrafter"/>
</dbReference>
<dbReference type="SUPFAM" id="SSF102712">
    <property type="entry name" value="JAB1/MPN domain"/>
    <property type="match status" value="1"/>
</dbReference>
<dbReference type="GO" id="GO:0006508">
    <property type="term" value="P:proteolysis"/>
    <property type="evidence" value="ECO:0007669"/>
    <property type="project" value="UniProtKB-KW"/>
</dbReference>
<proteinExistence type="predicted"/>
<organism evidence="7 8">
    <name type="scientific">Thermoflavimicrobium dichotomicum</name>
    <dbReference type="NCBI Taxonomy" id="46223"/>
    <lineage>
        <taxon>Bacteria</taxon>
        <taxon>Bacillati</taxon>
        <taxon>Bacillota</taxon>
        <taxon>Bacilli</taxon>
        <taxon>Bacillales</taxon>
        <taxon>Thermoactinomycetaceae</taxon>
        <taxon>Thermoflavimicrobium</taxon>
    </lineage>
</organism>
<name>A0A1I3PLF3_9BACL</name>